<organism evidence="1 2">
    <name type="scientific">Aquimarina algiphila</name>
    <dbReference type="NCBI Taxonomy" id="2047982"/>
    <lineage>
        <taxon>Bacteria</taxon>
        <taxon>Pseudomonadati</taxon>
        <taxon>Bacteroidota</taxon>
        <taxon>Flavobacteriia</taxon>
        <taxon>Flavobacteriales</taxon>
        <taxon>Flavobacteriaceae</taxon>
        <taxon>Aquimarina</taxon>
    </lineage>
</organism>
<dbReference type="RefSeq" id="WP_143916690.1">
    <property type="nucleotide sequence ID" value="NZ_CANMXV010000014.1"/>
</dbReference>
<accession>A0A554VKA3</accession>
<sequence length="80" mass="9568">MKTDKEIQRLLDKVENLIERVANLKNPPDNLKMENFEYRSLLLEKYMYQWLLGDDGIDFDLSYNELDVCLNNLEKKQEGL</sequence>
<comment type="caution">
    <text evidence="1">The sequence shown here is derived from an EMBL/GenBank/DDBJ whole genome shotgun (WGS) entry which is preliminary data.</text>
</comment>
<dbReference type="AlphaFoldDB" id="A0A554VKA3"/>
<evidence type="ECO:0000313" key="1">
    <source>
        <dbReference type="EMBL" id="TSE08411.1"/>
    </source>
</evidence>
<dbReference type="Proteomes" id="UP000318833">
    <property type="component" value="Unassembled WGS sequence"/>
</dbReference>
<proteinExistence type="predicted"/>
<evidence type="ECO:0000313" key="2">
    <source>
        <dbReference type="Proteomes" id="UP000318833"/>
    </source>
</evidence>
<gene>
    <name evidence="1" type="ORF">FOF46_12710</name>
</gene>
<protein>
    <submittedName>
        <fullName evidence="1">Uncharacterized protein</fullName>
    </submittedName>
</protein>
<name>A0A554VKA3_9FLAO</name>
<keyword evidence="2" id="KW-1185">Reference proteome</keyword>
<reference evidence="1 2" key="1">
    <citation type="submission" date="2019-07" db="EMBL/GenBank/DDBJ databases">
        <title>The draft genome sequence of Aquimarina algiphila M91.</title>
        <authorList>
            <person name="Meng X."/>
        </authorList>
    </citation>
    <scope>NUCLEOTIDE SEQUENCE [LARGE SCALE GENOMIC DNA]</scope>
    <source>
        <strain evidence="1 2">M91</strain>
    </source>
</reference>
<dbReference type="EMBL" id="VLNR01000023">
    <property type="protein sequence ID" value="TSE08411.1"/>
    <property type="molecule type" value="Genomic_DNA"/>
</dbReference>